<evidence type="ECO:0000313" key="3">
    <source>
        <dbReference type="Proteomes" id="UP000887013"/>
    </source>
</evidence>
<organism evidence="2 3">
    <name type="scientific">Nephila pilipes</name>
    <name type="common">Giant wood spider</name>
    <name type="synonym">Nephila maculata</name>
    <dbReference type="NCBI Taxonomy" id="299642"/>
    <lineage>
        <taxon>Eukaryota</taxon>
        <taxon>Metazoa</taxon>
        <taxon>Ecdysozoa</taxon>
        <taxon>Arthropoda</taxon>
        <taxon>Chelicerata</taxon>
        <taxon>Arachnida</taxon>
        <taxon>Araneae</taxon>
        <taxon>Araneomorphae</taxon>
        <taxon>Entelegynae</taxon>
        <taxon>Araneoidea</taxon>
        <taxon>Nephilidae</taxon>
        <taxon>Nephila</taxon>
    </lineage>
</organism>
<reference evidence="2" key="1">
    <citation type="submission" date="2020-08" db="EMBL/GenBank/DDBJ databases">
        <title>Multicomponent nature underlies the extraordinary mechanical properties of spider dragline silk.</title>
        <authorList>
            <person name="Kono N."/>
            <person name="Nakamura H."/>
            <person name="Mori M."/>
            <person name="Yoshida Y."/>
            <person name="Ohtoshi R."/>
            <person name="Malay A.D."/>
            <person name="Moran D.A.P."/>
            <person name="Tomita M."/>
            <person name="Numata K."/>
            <person name="Arakawa K."/>
        </authorList>
    </citation>
    <scope>NUCLEOTIDE SEQUENCE</scope>
</reference>
<keyword evidence="1" id="KW-0812">Transmembrane</keyword>
<keyword evidence="3" id="KW-1185">Reference proteome</keyword>
<sequence length="106" mass="11906">MRQDVTLGAQTCLQCHRAKVSRLTGNEIGNFEPPSSWFLSVHIILVGPLPLSSIVFVFCSSRFLSLPYLFDSILQVARCTSFGRDFSRGQGQNLLHWLDFQILSTS</sequence>
<evidence type="ECO:0000256" key="1">
    <source>
        <dbReference type="SAM" id="Phobius"/>
    </source>
</evidence>
<name>A0A8X6Q4X8_NEPPI</name>
<feature type="transmembrane region" description="Helical" evidence="1">
    <location>
        <begin position="37"/>
        <end position="59"/>
    </location>
</feature>
<proteinExistence type="predicted"/>
<keyword evidence="1" id="KW-0472">Membrane</keyword>
<evidence type="ECO:0000313" key="2">
    <source>
        <dbReference type="EMBL" id="GFU00292.1"/>
    </source>
</evidence>
<dbReference type="Proteomes" id="UP000887013">
    <property type="component" value="Unassembled WGS sequence"/>
</dbReference>
<dbReference type="EMBL" id="BMAW01122766">
    <property type="protein sequence ID" value="GFU00292.1"/>
    <property type="molecule type" value="Genomic_DNA"/>
</dbReference>
<comment type="caution">
    <text evidence="2">The sequence shown here is derived from an EMBL/GenBank/DDBJ whole genome shotgun (WGS) entry which is preliminary data.</text>
</comment>
<keyword evidence="1" id="KW-1133">Transmembrane helix</keyword>
<gene>
    <name evidence="2" type="ORF">NPIL_46131</name>
</gene>
<accession>A0A8X6Q4X8</accession>
<protein>
    <submittedName>
        <fullName evidence="2">Uncharacterized protein</fullName>
    </submittedName>
</protein>
<dbReference type="AlphaFoldDB" id="A0A8X6Q4X8"/>